<organism evidence="1 2">
    <name type="scientific">Metapseudomonas furukawaii</name>
    <name type="common">Pseudomonas furukawaii</name>
    <dbReference type="NCBI Taxonomy" id="1149133"/>
    <lineage>
        <taxon>Bacteria</taxon>
        <taxon>Pseudomonadati</taxon>
        <taxon>Pseudomonadota</taxon>
        <taxon>Gammaproteobacteria</taxon>
        <taxon>Pseudomonadales</taxon>
        <taxon>Pseudomonadaceae</taxon>
        <taxon>Metapseudomonas</taxon>
    </lineage>
</organism>
<keyword evidence="2" id="KW-1185">Reference proteome</keyword>
<dbReference type="AlphaFoldDB" id="A0AAD1BYH6"/>
<dbReference type="Proteomes" id="UP000218554">
    <property type="component" value="Chromosome"/>
</dbReference>
<evidence type="ECO:0000313" key="1">
    <source>
        <dbReference type="EMBL" id="BAU73532.1"/>
    </source>
</evidence>
<sequence length="53" mass="5831">MSGGVPANDVAGRVWPISVRNRRARRFGTGIDLPDPWRRVTAGQGGRKDRRTG</sequence>
<reference evidence="2" key="1">
    <citation type="submission" date="2015-05" db="EMBL/GenBank/DDBJ databases">
        <title>Draft genome sequencing of a biphenyl-degrading bacterium, Pseudomonas balearica KF707 (=NBRC110670).</title>
        <authorList>
            <person name="Kimura N."/>
            <person name="Hirose J."/>
            <person name="Watanabe T."/>
            <person name="Suenaga H."/>
            <person name="Fujihara H."/>
            <person name="Noguchi M."/>
            <person name="Hashimoto M."/>
            <person name="Shimodaira J."/>
            <person name="Tsuchikane K."/>
            <person name="Hosoyama A."/>
            <person name="Yamazoe A."/>
            <person name="Fujita N."/>
            <person name="Furukawa K."/>
        </authorList>
    </citation>
    <scope>NUCLEOTIDE SEQUENCE [LARGE SCALE GENOMIC DNA]</scope>
    <source>
        <strain evidence="2">DSM 10086 / NBRC 110670 / KF707</strain>
    </source>
</reference>
<accession>A0AAD1BYH6</accession>
<evidence type="ECO:0000313" key="2">
    <source>
        <dbReference type="Proteomes" id="UP000218554"/>
    </source>
</evidence>
<name>A0AAD1BYH6_METFU</name>
<dbReference type="EMBL" id="AP014862">
    <property type="protein sequence ID" value="BAU73532.1"/>
    <property type="molecule type" value="Genomic_DNA"/>
</dbReference>
<reference evidence="1 2" key="2">
    <citation type="journal article" date="2017" name="Int. J. Syst. Evol. Microbiol.">
        <title>Pseudomonas furukawaii sp. nov., a polychlorinated biphenyl-degrading bacterium isolated from biphenyl-contaminated soil in Japan.</title>
        <authorList>
            <person name="Kimura N."/>
            <person name="Watanabe T."/>
            <person name="Suenaga H."/>
            <person name="Fujihara H."/>
            <person name="Futagami T."/>
            <person name="Goto M."/>
            <person name="Hanada S."/>
            <person name="Hirose J."/>
        </authorList>
    </citation>
    <scope>NUCLEOTIDE SEQUENCE [LARGE SCALE GENOMIC DNA]</scope>
    <source>
        <strain evidence="2">DSM 10086 / NBRC 110670 / KF707</strain>
    </source>
</reference>
<dbReference type="KEGG" id="pfuw:KF707C_18440"/>
<gene>
    <name evidence="1" type="ORF">KF707C_18440</name>
</gene>
<protein>
    <submittedName>
        <fullName evidence="1">Uncharacterized protein</fullName>
    </submittedName>
</protein>
<proteinExistence type="predicted"/>